<dbReference type="Proteomes" id="UP000807159">
    <property type="component" value="Chromosome 19"/>
</dbReference>
<proteinExistence type="predicted"/>
<organism evidence="1 2">
    <name type="scientific">Populus deltoides</name>
    <name type="common">Eastern poplar</name>
    <name type="synonym">Eastern cottonwood</name>
    <dbReference type="NCBI Taxonomy" id="3696"/>
    <lineage>
        <taxon>Eukaryota</taxon>
        <taxon>Viridiplantae</taxon>
        <taxon>Streptophyta</taxon>
        <taxon>Embryophyta</taxon>
        <taxon>Tracheophyta</taxon>
        <taxon>Spermatophyta</taxon>
        <taxon>Magnoliopsida</taxon>
        <taxon>eudicotyledons</taxon>
        <taxon>Gunneridae</taxon>
        <taxon>Pentapetalae</taxon>
        <taxon>rosids</taxon>
        <taxon>fabids</taxon>
        <taxon>Malpighiales</taxon>
        <taxon>Salicaceae</taxon>
        <taxon>Saliceae</taxon>
        <taxon>Populus</taxon>
    </lineage>
</organism>
<name>A0A8T2WKX9_POPDE</name>
<reference evidence="1" key="1">
    <citation type="journal article" date="2021" name="J. Hered.">
        <title>Genome Assembly of Salicaceae Populus deltoides (Eastern Cottonwood) I-69 Based on Nanopore Sequencing and Hi-C Technologies.</title>
        <authorList>
            <person name="Bai S."/>
            <person name="Wu H."/>
            <person name="Zhang J."/>
            <person name="Pan Z."/>
            <person name="Zhao W."/>
            <person name="Li Z."/>
            <person name="Tong C."/>
        </authorList>
    </citation>
    <scope>NUCLEOTIDE SEQUENCE</scope>
    <source>
        <tissue evidence="1">Leaf</tissue>
    </source>
</reference>
<keyword evidence="2" id="KW-1185">Reference proteome</keyword>
<dbReference type="EMBL" id="JACEGQ020000019">
    <property type="protein sequence ID" value="KAH8480377.1"/>
    <property type="molecule type" value="Genomic_DNA"/>
</dbReference>
<comment type="caution">
    <text evidence="1">The sequence shown here is derived from an EMBL/GenBank/DDBJ whole genome shotgun (WGS) entry which is preliminary data.</text>
</comment>
<evidence type="ECO:0000313" key="2">
    <source>
        <dbReference type="Proteomes" id="UP000807159"/>
    </source>
</evidence>
<gene>
    <name evidence="1" type="ORF">H0E87_030583</name>
</gene>
<evidence type="ECO:0000313" key="1">
    <source>
        <dbReference type="EMBL" id="KAH8480377.1"/>
    </source>
</evidence>
<accession>A0A8T2WKX9</accession>
<dbReference type="AlphaFoldDB" id="A0A8T2WKX9"/>
<protein>
    <submittedName>
        <fullName evidence="1">Uncharacterized protein</fullName>
    </submittedName>
</protein>
<sequence>MMAIGCPQHYNWSFAPHRTTHHVGIMYSSSPGQGKSVVFMGQISLVRLHIFTSILRRLLMSRRYSHGNRKSMGFGRKWRRESPAIKGNIIFILQLLYRLPFHYVPNGLPSDSG</sequence>